<proteinExistence type="predicted"/>
<sequence length="203" mass="22381">MANDLLSHEYIGWRLYVFVAVFTPLQVALVALRYYAVLGQLVMVGLAIGSVKEGGVGYHIGYLEETSPATVPEFFKYLLAISAWYLVIVNLSKIAILFVYRRLFPQKSVLYILYGIGFVLTAGPLASFIAVLAACHPFSANWGSAQVQATHCINKEALFVWNSFPNIVTDVAMLGLPLPIVWRLHASTQLKLGLTITFLIGGR</sequence>
<dbReference type="Proteomes" id="UP001153334">
    <property type="component" value="Unassembled WGS sequence"/>
</dbReference>
<organism evidence="1 2">
    <name type="scientific">Nemania bipapillata</name>
    <dbReference type="NCBI Taxonomy" id="110536"/>
    <lineage>
        <taxon>Eukaryota</taxon>
        <taxon>Fungi</taxon>
        <taxon>Dikarya</taxon>
        <taxon>Ascomycota</taxon>
        <taxon>Pezizomycotina</taxon>
        <taxon>Sordariomycetes</taxon>
        <taxon>Xylariomycetidae</taxon>
        <taxon>Xylariales</taxon>
        <taxon>Xylariaceae</taxon>
        <taxon>Nemania</taxon>
    </lineage>
</organism>
<reference evidence="1" key="1">
    <citation type="submission" date="2022-11" db="EMBL/GenBank/DDBJ databases">
        <title>Genome Sequence of Nemania bipapillata.</title>
        <authorList>
            <person name="Buettner E."/>
        </authorList>
    </citation>
    <scope>NUCLEOTIDE SEQUENCE</scope>
    <source>
        <strain evidence="1">CP14</strain>
    </source>
</reference>
<name>A0ACC2IV67_9PEZI</name>
<gene>
    <name evidence="1" type="ORF">ONZ43_g3861</name>
</gene>
<dbReference type="EMBL" id="JAPESX010000960">
    <property type="protein sequence ID" value="KAJ8119103.1"/>
    <property type="molecule type" value="Genomic_DNA"/>
</dbReference>
<keyword evidence="2" id="KW-1185">Reference proteome</keyword>
<comment type="caution">
    <text evidence="1">The sequence shown here is derived from an EMBL/GenBank/DDBJ whole genome shotgun (WGS) entry which is preliminary data.</text>
</comment>
<protein>
    <submittedName>
        <fullName evidence="1">Uncharacterized protein</fullName>
    </submittedName>
</protein>
<evidence type="ECO:0000313" key="1">
    <source>
        <dbReference type="EMBL" id="KAJ8119103.1"/>
    </source>
</evidence>
<evidence type="ECO:0000313" key="2">
    <source>
        <dbReference type="Proteomes" id="UP001153334"/>
    </source>
</evidence>
<accession>A0ACC2IV67</accession>